<name>A0A086SZF7_HAPC1</name>
<dbReference type="HOGENOM" id="CLU_025630_2_0_1"/>
<gene>
    <name evidence="3" type="ORF">ACRE_067880</name>
</gene>
<feature type="compositionally biased region" description="Basic and acidic residues" evidence="1">
    <location>
        <begin position="1"/>
        <end position="20"/>
    </location>
</feature>
<dbReference type="PANTHER" id="PTHR46023:SF6">
    <property type="entry name" value="LIPASE CLASS 3 FAMILY PROTEIN"/>
    <property type="match status" value="1"/>
</dbReference>
<feature type="region of interest" description="Disordered" evidence="1">
    <location>
        <begin position="501"/>
        <end position="532"/>
    </location>
</feature>
<evidence type="ECO:0000256" key="1">
    <source>
        <dbReference type="SAM" id="MobiDB-lite"/>
    </source>
</evidence>
<organism evidence="3 4">
    <name type="scientific">Hapsidospora chrysogenum (strain ATCC 11550 / CBS 779.69 / DSM 880 / IAM 14645 / JCM 23072 / IMI 49137)</name>
    <name type="common">Acremonium chrysogenum</name>
    <dbReference type="NCBI Taxonomy" id="857340"/>
    <lineage>
        <taxon>Eukaryota</taxon>
        <taxon>Fungi</taxon>
        <taxon>Dikarya</taxon>
        <taxon>Ascomycota</taxon>
        <taxon>Pezizomycotina</taxon>
        <taxon>Sordariomycetes</taxon>
        <taxon>Hypocreomycetidae</taxon>
        <taxon>Hypocreales</taxon>
        <taxon>Bionectriaceae</taxon>
        <taxon>Hapsidospora</taxon>
    </lineage>
</organism>
<dbReference type="AlphaFoldDB" id="A0A086SZF7"/>
<feature type="compositionally biased region" description="Basic and acidic residues" evidence="1">
    <location>
        <begin position="230"/>
        <end position="244"/>
    </location>
</feature>
<dbReference type="Pfam" id="PF01764">
    <property type="entry name" value="Lipase_3"/>
    <property type="match status" value="1"/>
</dbReference>
<proteinExistence type="predicted"/>
<accession>A0A086SZF7</accession>
<dbReference type="InterPro" id="IPR029058">
    <property type="entry name" value="AB_hydrolase_fold"/>
</dbReference>
<keyword evidence="4" id="KW-1185">Reference proteome</keyword>
<protein>
    <submittedName>
        <fullName evidence="3">Phospholipase-like protein</fullName>
    </submittedName>
</protein>
<dbReference type="CDD" id="cd00519">
    <property type="entry name" value="Lipase_3"/>
    <property type="match status" value="1"/>
</dbReference>
<dbReference type="Proteomes" id="UP000029964">
    <property type="component" value="Unassembled WGS sequence"/>
</dbReference>
<evidence type="ECO:0000259" key="2">
    <source>
        <dbReference type="Pfam" id="PF01764"/>
    </source>
</evidence>
<evidence type="ECO:0000313" key="3">
    <source>
        <dbReference type="EMBL" id="KFH42489.1"/>
    </source>
</evidence>
<reference evidence="4" key="1">
    <citation type="journal article" date="2014" name="Genome Announc.">
        <title>Genome sequence and annotation of Acremonium chrysogenum, producer of the beta-lactam antibiotic cephalosporin C.</title>
        <authorList>
            <person name="Terfehr D."/>
            <person name="Dahlmann T.A."/>
            <person name="Specht T."/>
            <person name="Zadra I."/>
            <person name="Kuernsteiner H."/>
            <person name="Kueck U."/>
        </authorList>
    </citation>
    <scope>NUCLEOTIDE SEQUENCE [LARGE SCALE GENOMIC DNA]</scope>
    <source>
        <strain evidence="4">ATCC 11550 / CBS 779.69 / DSM 880 / IAM 14645 / JCM 23072 / IMI 49137</strain>
    </source>
</reference>
<dbReference type="OrthoDB" id="438440at2759"/>
<dbReference type="STRING" id="857340.A0A086SZF7"/>
<dbReference type="PANTHER" id="PTHR46023">
    <property type="entry name" value="LIPASE CLASS 3 PROTEIN-LIKE"/>
    <property type="match status" value="1"/>
</dbReference>
<dbReference type="GO" id="GO:0006629">
    <property type="term" value="P:lipid metabolic process"/>
    <property type="evidence" value="ECO:0007669"/>
    <property type="project" value="InterPro"/>
</dbReference>
<feature type="region of interest" description="Disordered" evidence="1">
    <location>
        <begin position="71"/>
        <end position="99"/>
    </location>
</feature>
<feature type="domain" description="Fungal lipase-type" evidence="2">
    <location>
        <begin position="335"/>
        <end position="484"/>
    </location>
</feature>
<comment type="caution">
    <text evidence="3">The sequence shown here is derived from an EMBL/GenBank/DDBJ whole genome shotgun (WGS) entry which is preliminary data.</text>
</comment>
<sequence>MGFFTKKDKVKRPDRIDNHSHKQQLRPAKLVEPPNVLVPSDAVYRHHAPEVPPRPGSNVRHQLVHHRSGYVHPHHANASSPQLARDHSRGESPIPHHNHHCGPVIVNQHYYINGGRAQSSTQGGGNPYAYSQARFGGSVANLARGLSAVPSCSDGLSAWYGYSVNLVTSTIGTCDEIAYRLNNVLTMIDGEHLKGHEMDLFSYRHPVTMTGKQQVPRREVGKPAKKSRGRDRDRHNDTRPDKSPATDVAASVVRGNYFSKVEQYANSKLPKSSLAPFAVYVSTWPLLCLAAQYSLAVYERPAGAERESHVSADWRTGSKAMCIKSVPMDSMNTIVFAIRGTATFMDWAVNLNAAPVAPTGFLDDPGNLCHAGFLSVARRMVRPVASRLRQLLREDPSRSRYSLLITGHSAGGAVASLLYAHMLSNSRQAESDLRILTGSFKRVHCVTFGTPPLSLLPIMRPDRPELKNSVFLSFVNEGDPVARADKGYVLSLLELLASPVTEPTADPKRGQRRNRSKSRSRRSSSSSKPVWPVPACTLSNAGRIVVLRSGTKDLSGRSKKDNMTVRERLAEGVVANVCSPDQLRGVVWGDPVAHLMKLYAGRIETLAVEAVTVSKR</sequence>
<dbReference type="Gene3D" id="3.40.50.1820">
    <property type="entry name" value="alpha/beta hydrolase"/>
    <property type="match status" value="1"/>
</dbReference>
<evidence type="ECO:0000313" key="4">
    <source>
        <dbReference type="Proteomes" id="UP000029964"/>
    </source>
</evidence>
<dbReference type="EMBL" id="JPKY01000093">
    <property type="protein sequence ID" value="KFH42489.1"/>
    <property type="molecule type" value="Genomic_DNA"/>
</dbReference>
<dbReference type="SUPFAM" id="SSF53474">
    <property type="entry name" value="alpha/beta-Hydrolases"/>
    <property type="match status" value="1"/>
</dbReference>
<feature type="region of interest" description="Disordered" evidence="1">
    <location>
        <begin position="1"/>
        <end position="31"/>
    </location>
</feature>
<dbReference type="InterPro" id="IPR002921">
    <property type="entry name" value="Fungal_lipase-type"/>
</dbReference>
<feature type="compositionally biased region" description="Basic residues" evidence="1">
    <location>
        <begin position="510"/>
        <end position="522"/>
    </location>
</feature>
<feature type="region of interest" description="Disordered" evidence="1">
    <location>
        <begin position="210"/>
        <end position="247"/>
    </location>
</feature>